<proteinExistence type="predicted"/>
<dbReference type="AlphaFoldDB" id="A0AAD5MTC5"/>
<dbReference type="Proteomes" id="UP001196413">
    <property type="component" value="Unassembled WGS sequence"/>
</dbReference>
<gene>
    <name evidence="1" type="ORF">KIN20_020844</name>
</gene>
<comment type="caution">
    <text evidence="1">The sequence shown here is derived from an EMBL/GenBank/DDBJ whole genome shotgun (WGS) entry which is preliminary data.</text>
</comment>
<sequence length="72" mass="8000">MDELLSTVTMPAKCVKPLHVFISLSLINYNLRLILKVIVPATSLSAHSDVGNPRWSNEDIKAKIEAISREIV</sequence>
<organism evidence="1 2">
    <name type="scientific">Parelaphostrongylus tenuis</name>
    <name type="common">Meningeal worm</name>
    <dbReference type="NCBI Taxonomy" id="148309"/>
    <lineage>
        <taxon>Eukaryota</taxon>
        <taxon>Metazoa</taxon>
        <taxon>Ecdysozoa</taxon>
        <taxon>Nematoda</taxon>
        <taxon>Chromadorea</taxon>
        <taxon>Rhabditida</taxon>
        <taxon>Rhabditina</taxon>
        <taxon>Rhabditomorpha</taxon>
        <taxon>Strongyloidea</taxon>
        <taxon>Metastrongylidae</taxon>
        <taxon>Parelaphostrongylus</taxon>
    </lineage>
</organism>
<name>A0AAD5MTC5_PARTN</name>
<reference evidence="1" key="1">
    <citation type="submission" date="2021-06" db="EMBL/GenBank/DDBJ databases">
        <title>Parelaphostrongylus tenuis whole genome reference sequence.</title>
        <authorList>
            <person name="Garwood T.J."/>
            <person name="Larsen P.A."/>
            <person name="Fountain-Jones N.M."/>
            <person name="Garbe J.R."/>
            <person name="Macchietto M.G."/>
            <person name="Kania S.A."/>
            <person name="Gerhold R.W."/>
            <person name="Richards J.E."/>
            <person name="Wolf T.M."/>
        </authorList>
    </citation>
    <scope>NUCLEOTIDE SEQUENCE</scope>
    <source>
        <strain evidence="1">MNPRO001-30</strain>
        <tissue evidence="1">Meninges</tissue>
    </source>
</reference>
<accession>A0AAD5MTC5</accession>
<dbReference type="EMBL" id="JAHQIW010004223">
    <property type="protein sequence ID" value="KAJ1361563.1"/>
    <property type="molecule type" value="Genomic_DNA"/>
</dbReference>
<evidence type="ECO:0000313" key="2">
    <source>
        <dbReference type="Proteomes" id="UP001196413"/>
    </source>
</evidence>
<keyword evidence="2" id="KW-1185">Reference proteome</keyword>
<protein>
    <submittedName>
        <fullName evidence="1">Uncharacterized protein</fullName>
    </submittedName>
</protein>
<evidence type="ECO:0000313" key="1">
    <source>
        <dbReference type="EMBL" id="KAJ1361563.1"/>
    </source>
</evidence>